<evidence type="ECO:0000313" key="4">
    <source>
        <dbReference type="Proteomes" id="UP001141552"/>
    </source>
</evidence>
<dbReference type="Proteomes" id="UP001141552">
    <property type="component" value="Unassembled WGS sequence"/>
</dbReference>
<dbReference type="EMBL" id="JAKUCV010003910">
    <property type="protein sequence ID" value="KAJ4837181.1"/>
    <property type="molecule type" value="Genomic_DNA"/>
</dbReference>
<dbReference type="OrthoDB" id="10253115at2759"/>
<name>A0A9Q0JC34_9ROSI</name>
<dbReference type="PANTHER" id="PTHR43201">
    <property type="entry name" value="ACYL-COA SYNTHETASE"/>
    <property type="match status" value="1"/>
</dbReference>
<feature type="domain" description="AMP-dependent synthetase/ligase" evidence="1">
    <location>
        <begin position="27"/>
        <end position="401"/>
    </location>
</feature>
<feature type="domain" description="AMP-binding enzyme C-terminal" evidence="2">
    <location>
        <begin position="452"/>
        <end position="544"/>
    </location>
</feature>
<dbReference type="CDD" id="cd04433">
    <property type="entry name" value="AFD_class_I"/>
    <property type="match status" value="1"/>
</dbReference>
<keyword evidence="4" id="KW-1185">Reference proteome</keyword>
<protein>
    <recommendedName>
        <fullName evidence="5">AMP-dependent synthetase/ligase domain-containing protein</fullName>
    </recommendedName>
</protein>
<evidence type="ECO:0008006" key="5">
    <source>
        <dbReference type="Google" id="ProtNLM"/>
    </source>
</evidence>
<dbReference type="GO" id="GO:0031956">
    <property type="term" value="F:medium-chain fatty acid-CoA ligase activity"/>
    <property type="evidence" value="ECO:0007669"/>
    <property type="project" value="TreeGrafter"/>
</dbReference>
<dbReference type="SUPFAM" id="SSF56801">
    <property type="entry name" value="Acetyl-CoA synthetase-like"/>
    <property type="match status" value="1"/>
</dbReference>
<dbReference type="Pfam" id="PF00501">
    <property type="entry name" value="AMP-binding"/>
    <property type="match status" value="1"/>
</dbReference>
<dbReference type="InterPro" id="IPR000873">
    <property type="entry name" value="AMP-dep_synth/lig_dom"/>
</dbReference>
<dbReference type="InterPro" id="IPR042099">
    <property type="entry name" value="ANL_N_sf"/>
</dbReference>
<reference evidence="3" key="2">
    <citation type="journal article" date="2023" name="Plants (Basel)">
        <title>Annotation of the Turnera subulata (Passifloraceae) Draft Genome Reveals the S-Locus Evolved after the Divergence of Turneroideae from Passifloroideae in a Stepwise Manner.</title>
        <authorList>
            <person name="Henning P.M."/>
            <person name="Roalson E.H."/>
            <person name="Mir W."/>
            <person name="McCubbin A.G."/>
            <person name="Shore J.S."/>
        </authorList>
    </citation>
    <scope>NUCLEOTIDE SEQUENCE</scope>
    <source>
        <strain evidence="3">F60SS</strain>
    </source>
</reference>
<dbReference type="InterPro" id="IPR020845">
    <property type="entry name" value="AMP-binding_CS"/>
</dbReference>
<dbReference type="PANTHER" id="PTHR43201:SF32">
    <property type="entry name" value="2-SUCCINYLBENZOATE--COA LIGASE, CHLOROPLASTIC_PEROXISOMAL"/>
    <property type="match status" value="1"/>
</dbReference>
<dbReference type="PROSITE" id="PS00455">
    <property type="entry name" value="AMP_BINDING"/>
    <property type="match status" value="1"/>
</dbReference>
<evidence type="ECO:0000313" key="3">
    <source>
        <dbReference type="EMBL" id="KAJ4837181.1"/>
    </source>
</evidence>
<dbReference type="GO" id="GO:0006631">
    <property type="term" value="P:fatty acid metabolic process"/>
    <property type="evidence" value="ECO:0007669"/>
    <property type="project" value="TreeGrafter"/>
</dbReference>
<dbReference type="InterPro" id="IPR045851">
    <property type="entry name" value="AMP-bd_C_sf"/>
</dbReference>
<dbReference type="AlphaFoldDB" id="A0A9Q0JC34"/>
<evidence type="ECO:0000259" key="2">
    <source>
        <dbReference type="Pfam" id="PF13193"/>
    </source>
</evidence>
<comment type="caution">
    <text evidence="3">The sequence shown here is derived from an EMBL/GenBank/DDBJ whole genome shotgun (WGS) entry which is preliminary data.</text>
</comment>
<dbReference type="InterPro" id="IPR025110">
    <property type="entry name" value="AMP-bd_C"/>
</dbReference>
<sequence>MAYYSQAHICQCLTRLSTLRANSVVTITGEGQKSGRQFVEEVMGLAGGLLRVGLHKGDVVAICAFNSDWYLEWLLAVAFVGGIVAPLNYRWSFEEAKSAMLSVRPAMLVADGSCDHWYPELQSNVIPSLKWHVFMGNSPPGFSSKSLNQLTAETIRKHSMISPVFNPCWAPDGAVIICFTSGTTGRPKGVIISHSALVVQSLAKVAIVGYSEDDVYLHTAPLCHIGGLSSALAMLMVGASHVLIPKFEAAIAIQVIEQYSVTSFITVPAMMADLISLMMAKATCKGSQSVMKILNGGGSLSAELTENAAKLFPRAKIHSAYGMTEACSSLTFMAVYDPTLQTSGENLQAFGSTHSGLSHHPQGVCVGKPAPHVELKICANDPSDQVGRILTRGPHVMLGYWDQKPGKGSESINEAWLDTGDIGSIDIFGNVWLVGRVNGRIKSGGENVYPEEVEAILLQHPGVSASVVVGIPDARLTEIVVACVKLRETWQWTGSRGKPFGENKPLLCSDILRKHCKEKELTGFKVPKLFILWTKPYPVTSTGKIRREQVRREVMSYLPSFSSHF</sequence>
<dbReference type="Gene3D" id="3.40.50.12780">
    <property type="entry name" value="N-terminal domain of ligase-like"/>
    <property type="match status" value="1"/>
</dbReference>
<reference evidence="3" key="1">
    <citation type="submission" date="2022-02" db="EMBL/GenBank/DDBJ databases">
        <authorList>
            <person name="Henning P.M."/>
            <person name="McCubbin A.G."/>
            <person name="Shore J.S."/>
        </authorList>
    </citation>
    <scope>NUCLEOTIDE SEQUENCE</scope>
    <source>
        <strain evidence="3">F60SS</strain>
        <tissue evidence="3">Leaves</tissue>
    </source>
</reference>
<dbReference type="Gene3D" id="3.30.300.30">
    <property type="match status" value="1"/>
</dbReference>
<accession>A0A9Q0JC34</accession>
<dbReference type="Pfam" id="PF13193">
    <property type="entry name" value="AMP-binding_C"/>
    <property type="match status" value="1"/>
</dbReference>
<evidence type="ECO:0000259" key="1">
    <source>
        <dbReference type="Pfam" id="PF00501"/>
    </source>
</evidence>
<gene>
    <name evidence="3" type="ORF">Tsubulata_048016</name>
</gene>
<organism evidence="3 4">
    <name type="scientific">Turnera subulata</name>
    <dbReference type="NCBI Taxonomy" id="218843"/>
    <lineage>
        <taxon>Eukaryota</taxon>
        <taxon>Viridiplantae</taxon>
        <taxon>Streptophyta</taxon>
        <taxon>Embryophyta</taxon>
        <taxon>Tracheophyta</taxon>
        <taxon>Spermatophyta</taxon>
        <taxon>Magnoliopsida</taxon>
        <taxon>eudicotyledons</taxon>
        <taxon>Gunneridae</taxon>
        <taxon>Pentapetalae</taxon>
        <taxon>rosids</taxon>
        <taxon>fabids</taxon>
        <taxon>Malpighiales</taxon>
        <taxon>Passifloraceae</taxon>
        <taxon>Turnera</taxon>
    </lineage>
</organism>
<proteinExistence type="predicted"/>